<sequence length="24" mass="2543">MVEFGFSTSTAPTDNDTGNGFISF</sequence>
<comment type="caution">
    <text evidence="2">The sequence shown here is derived from an EMBL/GenBank/DDBJ whole genome shotgun (WGS) entry which is preliminary data.</text>
</comment>
<feature type="non-terminal residue" evidence="2">
    <location>
        <position position="24"/>
    </location>
</feature>
<gene>
    <name evidence="2" type="ORF">LCGC14_0983770</name>
</gene>
<dbReference type="AlphaFoldDB" id="A0A0F9NU59"/>
<feature type="region of interest" description="Disordered" evidence="1">
    <location>
        <begin position="1"/>
        <end position="24"/>
    </location>
</feature>
<accession>A0A0F9NU59</accession>
<evidence type="ECO:0000313" key="2">
    <source>
        <dbReference type="EMBL" id="KKN15642.1"/>
    </source>
</evidence>
<proteinExistence type="predicted"/>
<reference evidence="2" key="1">
    <citation type="journal article" date="2015" name="Nature">
        <title>Complex archaea that bridge the gap between prokaryotes and eukaryotes.</title>
        <authorList>
            <person name="Spang A."/>
            <person name="Saw J.H."/>
            <person name="Jorgensen S.L."/>
            <person name="Zaremba-Niedzwiedzka K."/>
            <person name="Martijn J."/>
            <person name="Lind A.E."/>
            <person name="van Eijk R."/>
            <person name="Schleper C."/>
            <person name="Guy L."/>
            <person name="Ettema T.J."/>
        </authorList>
    </citation>
    <scope>NUCLEOTIDE SEQUENCE</scope>
</reference>
<evidence type="ECO:0000256" key="1">
    <source>
        <dbReference type="SAM" id="MobiDB-lite"/>
    </source>
</evidence>
<protein>
    <submittedName>
        <fullName evidence="2">Uncharacterized protein</fullName>
    </submittedName>
</protein>
<organism evidence="2">
    <name type="scientific">marine sediment metagenome</name>
    <dbReference type="NCBI Taxonomy" id="412755"/>
    <lineage>
        <taxon>unclassified sequences</taxon>
        <taxon>metagenomes</taxon>
        <taxon>ecological metagenomes</taxon>
    </lineage>
</organism>
<name>A0A0F9NU59_9ZZZZ</name>
<dbReference type="EMBL" id="LAZR01003692">
    <property type="protein sequence ID" value="KKN15642.1"/>
    <property type="molecule type" value="Genomic_DNA"/>
</dbReference>